<comment type="caution">
    <text evidence="5">The sequence shown here is derived from an EMBL/GenBank/DDBJ whole genome shotgun (WGS) entry which is preliminary data.</text>
</comment>
<reference evidence="5" key="1">
    <citation type="journal article" date="2021" name="PeerJ">
        <title>Extensive microbial diversity within the chicken gut microbiome revealed by metagenomics and culture.</title>
        <authorList>
            <person name="Gilroy R."/>
            <person name="Ravi A."/>
            <person name="Getino M."/>
            <person name="Pursley I."/>
            <person name="Horton D.L."/>
            <person name="Alikhan N.F."/>
            <person name="Baker D."/>
            <person name="Gharbi K."/>
            <person name="Hall N."/>
            <person name="Watson M."/>
            <person name="Adriaenssens E.M."/>
            <person name="Foster-Nyarko E."/>
            <person name="Jarju S."/>
            <person name="Secka A."/>
            <person name="Antonio M."/>
            <person name="Oren A."/>
            <person name="Chaudhuri R.R."/>
            <person name="La Ragione R."/>
            <person name="Hildebrand F."/>
            <person name="Pallen M.J."/>
        </authorList>
    </citation>
    <scope>NUCLEOTIDE SEQUENCE</scope>
    <source>
        <strain evidence="5">CHK180-15479</strain>
    </source>
</reference>
<feature type="compositionally biased region" description="Low complexity" evidence="2">
    <location>
        <begin position="14"/>
        <end position="44"/>
    </location>
</feature>
<proteinExistence type="predicted"/>
<dbReference type="InterPro" id="IPR052913">
    <property type="entry name" value="Glycopeptide_resist_protein"/>
</dbReference>
<sequence length="596" mass="63184">MNRMDNSSRRDSGPGRSRAKGAGRNSSGSRARGSASYRSGQAGRMNASQTARKNSSYRRKKDPNYKLIALIGVILLVVILCVALALHSRGQAASVDESSTEASETEIIQEVTVDGVTITGMSKSQAREAILAEFPWAMTVTYGEDTYEVTDLMAQKVDALLDEIYSGEPEASYTLDTDGLDEAAAAEAEACAALWDKAAKNGSIESFDAENGRFTFSEGEEGFSIDQEKLTQDILAALEAKNFDAEIEASGSAVAPERTAAQAKELYETLSSVTTNTTANSNRNTNVRLAAEAINGTIIQPGEEFSFNGTVGQRTEAKGYKGAAAYNNGEVVQEIGGGVCQVSTTLYGAVFRAGLEITYRRSHTYEPNYITPGQDATVSWEEPDFKFRNNSSSPIGLRASYSNQKVTVSVYGIPILEEGVTWDLESKKTEDVNPPAPTYEEDQTLQPGVEVVKSAGSMGSRWETYKVVYKDGVEVSRELDHRVTYRGHAPVIQRNTTGIVLPPEETTTSAETPVQTVDGMPEDYVPGESTGTGGPGETDSGTVSGGPGVETTAAPSTAAPSTEAPAGPGEVSPSGDSQTTAETAAPVIAPLDPSQG</sequence>
<protein>
    <submittedName>
        <fullName evidence="5">VanW family protein</fullName>
    </submittedName>
</protein>
<feature type="transmembrane region" description="Helical" evidence="3">
    <location>
        <begin position="67"/>
        <end position="86"/>
    </location>
</feature>
<dbReference type="Pfam" id="PF04294">
    <property type="entry name" value="VanW"/>
    <property type="match status" value="1"/>
</dbReference>
<feature type="region of interest" description="Disordered" evidence="2">
    <location>
        <begin position="1"/>
        <end position="58"/>
    </location>
</feature>
<reference evidence="5" key="2">
    <citation type="submission" date="2021-04" db="EMBL/GenBank/DDBJ databases">
        <authorList>
            <person name="Gilroy R."/>
        </authorList>
    </citation>
    <scope>NUCLEOTIDE SEQUENCE</scope>
    <source>
        <strain evidence="5">CHK180-15479</strain>
    </source>
</reference>
<evidence type="ECO:0000259" key="4">
    <source>
        <dbReference type="PROSITE" id="PS51109"/>
    </source>
</evidence>
<keyword evidence="1" id="KW-0732">Signal</keyword>
<feature type="domain" description="G5" evidence="4">
    <location>
        <begin position="418"/>
        <end position="498"/>
    </location>
</feature>
<feature type="region of interest" description="Disordered" evidence="2">
    <location>
        <begin position="503"/>
        <end position="596"/>
    </location>
</feature>
<dbReference type="PANTHER" id="PTHR35788">
    <property type="entry name" value="EXPORTED PROTEIN-RELATED"/>
    <property type="match status" value="1"/>
</dbReference>
<dbReference type="Pfam" id="PF07501">
    <property type="entry name" value="G5"/>
    <property type="match status" value="1"/>
</dbReference>
<dbReference type="Proteomes" id="UP000823910">
    <property type="component" value="Unassembled WGS sequence"/>
</dbReference>
<name>A0A9D2N0C8_9FIRM</name>
<dbReference type="PANTHER" id="PTHR35788:SF1">
    <property type="entry name" value="EXPORTED PROTEIN"/>
    <property type="match status" value="1"/>
</dbReference>
<gene>
    <name evidence="5" type="ORF">H9704_11020</name>
</gene>
<keyword evidence="3" id="KW-0812">Transmembrane</keyword>
<evidence type="ECO:0000256" key="3">
    <source>
        <dbReference type="SAM" id="Phobius"/>
    </source>
</evidence>
<evidence type="ECO:0000313" key="6">
    <source>
        <dbReference type="Proteomes" id="UP000823910"/>
    </source>
</evidence>
<organism evidence="5 6">
    <name type="scientific">Candidatus Enterocloster excrementipullorum</name>
    <dbReference type="NCBI Taxonomy" id="2838559"/>
    <lineage>
        <taxon>Bacteria</taxon>
        <taxon>Bacillati</taxon>
        <taxon>Bacillota</taxon>
        <taxon>Clostridia</taxon>
        <taxon>Lachnospirales</taxon>
        <taxon>Lachnospiraceae</taxon>
        <taxon>Enterocloster</taxon>
    </lineage>
</organism>
<evidence type="ECO:0000256" key="2">
    <source>
        <dbReference type="SAM" id="MobiDB-lite"/>
    </source>
</evidence>
<feature type="compositionally biased region" description="Low complexity" evidence="2">
    <location>
        <begin position="503"/>
        <end position="513"/>
    </location>
</feature>
<dbReference type="InterPro" id="IPR007391">
    <property type="entry name" value="Vancomycin_resist_VanW"/>
</dbReference>
<accession>A0A9D2N0C8</accession>
<dbReference type="SMART" id="SM01208">
    <property type="entry name" value="G5"/>
    <property type="match status" value="1"/>
</dbReference>
<dbReference type="PROSITE" id="PS51109">
    <property type="entry name" value="G5"/>
    <property type="match status" value="1"/>
</dbReference>
<feature type="compositionally biased region" description="Low complexity" evidence="2">
    <location>
        <begin position="550"/>
        <end position="569"/>
    </location>
</feature>
<evidence type="ECO:0000256" key="1">
    <source>
        <dbReference type="ARBA" id="ARBA00022729"/>
    </source>
</evidence>
<keyword evidence="3" id="KW-0472">Membrane</keyword>
<dbReference type="AlphaFoldDB" id="A0A9D2N0C8"/>
<keyword evidence="3" id="KW-1133">Transmembrane helix</keyword>
<dbReference type="Gene3D" id="2.20.230.10">
    <property type="entry name" value="Resuscitation-promoting factor rpfb"/>
    <property type="match status" value="1"/>
</dbReference>
<dbReference type="EMBL" id="DWWT01000058">
    <property type="protein sequence ID" value="HJC06663.1"/>
    <property type="molecule type" value="Genomic_DNA"/>
</dbReference>
<dbReference type="InterPro" id="IPR011098">
    <property type="entry name" value="G5_dom"/>
</dbReference>
<feature type="compositionally biased region" description="Basic and acidic residues" evidence="2">
    <location>
        <begin position="1"/>
        <end position="13"/>
    </location>
</feature>
<evidence type="ECO:0000313" key="5">
    <source>
        <dbReference type="EMBL" id="HJC06663.1"/>
    </source>
</evidence>